<dbReference type="Pfam" id="PF00596">
    <property type="entry name" value="Aldolase_II"/>
    <property type="match status" value="1"/>
</dbReference>
<accession>A0A420Y2C5</accession>
<proteinExistence type="predicted"/>
<feature type="domain" description="Class II aldolase/adducin N-terminal" evidence="2">
    <location>
        <begin position="58"/>
        <end position="259"/>
    </location>
</feature>
<sequence length="311" mass="33603">MSPSAIATPPVSDTPLGASGPLYRDGLKEKPKVEMPKASDLGIPTFDDPYEKREYLKKRQVLAFRIFAKYGFDDGVAGHITVRDPVDPTSFWLNPFGKAWAHMTVDDLILVNKDGKVVDGGPNRLVNAAGKALPEMATTTCSRLTLWNTAYAIHHEVHEARPDANCVAHSHSVYGKAFSALGRNLDMITQDSCAFHNDVALYASKGIVLDAEEGRAIATALGSRKAAILQNHGLITCGGSIESCIFWYLALERSCQAQLLADAAAAGRAEQTIKISEEDAAYTYKTVGSEIAGWFSARPVFEVAEADMARG</sequence>
<dbReference type="OrthoDB" id="3238794at2759"/>
<dbReference type="STRING" id="177199.A0A420Y2C5"/>
<evidence type="ECO:0000256" key="1">
    <source>
        <dbReference type="SAM" id="MobiDB-lite"/>
    </source>
</evidence>
<reference evidence="3 4" key="1">
    <citation type="submission" date="2018-08" db="EMBL/GenBank/DDBJ databases">
        <title>Draft genome of the lignicolous fungus Coniochaeta pulveracea.</title>
        <authorList>
            <person name="Borstlap C.J."/>
            <person name="De Witt R.N."/>
            <person name="Botha A."/>
            <person name="Volschenk H."/>
        </authorList>
    </citation>
    <scope>NUCLEOTIDE SEQUENCE [LARGE SCALE GENOMIC DNA]</scope>
    <source>
        <strain evidence="3 4">CAB683</strain>
    </source>
</reference>
<comment type="caution">
    <text evidence="3">The sequence shown here is derived from an EMBL/GenBank/DDBJ whole genome shotgun (WGS) entry which is preliminary data.</text>
</comment>
<dbReference type="InterPro" id="IPR036409">
    <property type="entry name" value="Aldolase_II/adducin_N_sf"/>
</dbReference>
<dbReference type="GO" id="GO:0051015">
    <property type="term" value="F:actin filament binding"/>
    <property type="evidence" value="ECO:0007669"/>
    <property type="project" value="TreeGrafter"/>
</dbReference>
<dbReference type="Gene3D" id="3.40.225.10">
    <property type="entry name" value="Class II aldolase/adducin N-terminal domain"/>
    <property type="match status" value="1"/>
</dbReference>
<protein>
    <recommendedName>
        <fullName evidence="2">Class II aldolase/adducin N-terminal domain-containing protein</fullName>
    </recommendedName>
</protein>
<dbReference type="PANTHER" id="PTHR10672:SF41">
    <property type="entry name" value="CLASS II ALDOLASE_ADDUCIN DOMAIN PROTEIN (AFU_ORTHOLOGUE AFUA_3G01330)"/>
    <property type="match status" value="1"/>
</dbReference>
<dbReference type="SUPFAM" id="SSF53639">
    <property type="entry name" value="AraD/HMP-PK domain-like"/>
    <property type="match status" value="1"/>
</dbReference>
<evidence type="ECO:0000259" key="2">
    <source>
        <dbReference type="SMART" id="SM01007"/>
    </source>
</evidence>
<dbReference type="EMBL" id="QVQW01000063">
    <property type="protein sequence ID" value="RKU42027.1"/>
    <property type="molecule type" value="Genomic_DNA"/>
</dbReference>
<feature type="region of interest" description="Disordered" evidence="1">
    <location>
        <begin position="1"/>
        <end position="25"/>
    </location>
</feature>
<dbReference type="InterPro" id="IPR051017">
    <property type="entry name" value="Aldolase-II_Adducin_sf"/>
</dbReference>
<dbReference type="GO" id="GO:0005856">
    <property type="term" value="C:cytoskeleton"/>
    <property type="evidence" value="ECO:0007669"/>
    <property type="project" value="TreeGrafter"/>
</dbReference>
<dbReference type="PANTHER" id="PTHR10672">
    <property type="entry name" value="ADDUCIN"/>
    <property type="match status" value="1"/>
</dbReference>
<dbReference type="Proteomes" id="UP000275385">
    <property type="component" value="Unassembled WGS sequence"/>
</dbReference>
<evidence type="ECO:0000313" key="3">
    <source>
        <dbReference type="EMBL" id="RKU42027.1"/>
    </source>
</evidence>
<dbReference type="InterPro" id="IPR001303">
    <property type="entry name" value="Aldolase_II/adducin_N"/>
</dbReference>
<evidence type="ECO:0000313" key="4">
    <source>
        <dbReference type="Proteomes" id="UP000275385"/>
    </source>
</evidence>
<dbReference type="SMART" id="SM01007">
    <property type="entry name" value="Aldolase_II"/>
    <property type="match status" value="1"/>
</dbReference>
<name>A0A420Y2C5_9PEZI</name>
<organism evidence="3 4">
    <name type="scientific">Coniochaeta pulveracea</name>
    <dbReference type="NCBI Taxonomy" id="177199"/>
    <lineage>
        <taxon>Eukaryota</taxon>
        <taxon>Fungi</taxon>
        <taxon>Dikarya</taxon>
        <taxon>Ascomycota</taxon>
        <taxon>Pezizomycotina</taxon>
        <taxon>Sordariomycetes</taxon>
        <taxon>Sordariomycetidae</taxon>
        <taxon>Coniochaetales</taxon>
        <taxon>Coniochaetaceae</taxon>
        <taxon>Coniochaeta</taxon>
    </lineage>
</organism>
<gene>
    <name evidence="3" type="ORF">DL546_005282</name>
</gene>
<dbReference type="AlphaFoldDB" id="A0A420Y2C5"/>
<keyword evidence="4" id="KW-1185">Reference proteome</keyword>